<accession>A0A561CD79</accession>
<proteinExistence type="predicted"/>
<comment type="caution">
    <text evidence="2">The sequence shown here is derived from an EMBL/GenBank/DDBJ whole genome shotgun (WGS) entry which is preliminary data.</text>
</comment>
<feature type="domain" description="Formamidopyrimidine-DNA glycosylase catalytic" evidence="1">
    <location>
        <begin position="2"/>
        <end position="66"/>
    </location>
</feature>
<name>A0A561CD79_9BACI</name>
<dbReference type="InterPro" id="IPR035937">
    <property type="entry name" value="FPG_N"/>
</dbReference>
<dbReference type="GO" id="GO:0003906">
    <property type="term" value="F:DNA-(apurinic or apyrimidinic site) endonuclease activity"/>
    <property type="evidence" value="ECO:0007669"/>
    <property type="project" value="InterPro"/>
</dbReference>
<dbReference type="AlphaFoldDB" id="A0A561CD79"/>
<dbReference type="Pfam" id="PF01149">
    <property type="entry name" value="Fapy_DNA_glyco"/>
    <property type="match status" value="1"/>
</dbReference>
<dbReference type="InterPro" id="IPR012319">
    <property type="entry name" value="FPG_cat"/>
</dbReference>
<dbReference type="EMBL" id="VIVN01000028">
    <property type="protein sequence ID" value="TWD89161.1"/>
    <property type="molecule type" value="Genomic_DNA"/>
</dbReference>
<dbReference type="SUPFAM" id="SSF81624">
    <property type="entry name" value="N-terminal domain of MutM-like DNA repair proteins"/>
    <property type="match status" value="1"/>
</dbReference>
<organism evidence="2 3">
    <name type="scientific">Neobacillus bataviensis</name>
    <dbReference type="NCBI Taxonomy" id="220685"/>
    <lineage>
        <taxon>Bacteria</taxon>
        <taxon>Bacillati</taxon>
        <taxon>Bacillota</taxon>
        <taxon>Bacilli</taxon>
        <taxon>Bacillales</taxon>
        <taxon>Bacillaceae</taxon>
        <taxon>Neobacillus</taxon>
    </lineage>
</organism>
<dbReference type="GO" id="GO:0019104">
    <property type="term" value="F:DNA N-glycosylase activity"/>
    <property type="evidence" value="ECO:0007669"/>
    <property type="project" value="InterPro"/>
</dbReference>
<sequence>MPELPEMENYKNLLKDKIANQVVSDVQINREKSININPDLFKKTVQYQQIVDIKRRGKHLLLPAEK</sequence>
<reference evidence="2 3" key="1">
    <citation type="submission" date="2019-06" db="EMBL/GenBank/DDBJ databases">
        <title>Sorghum-associated microbial communities from plants grown in Nebraska, USA.</title>
        <authorList>
            <person name="Schachtman D."/>
        </authorList>
    </citation>
    <scope>NUCLEOTIDE SEQUENCE [LARGE SCALE GENOMIC DNA]</scope>
    <source>
        <strain evidence="2 3">2482</strain>
    </source>
</reference>
<keyword evidence="3" id="KW-1185">Reference proteome</keyword>
<dbReference type="Gene3D" id="3.20.190.10">
    <property type="entry name" value="MutM-like, N-terminal"/>
    <property type="match status" value="1"/>
</dbReference>
<gene>
    <name evidence="2" type="ORF">FB550_12813</name>
</gene>
<evidence type="ECO:0000259" key="1">
    <source>
        <dbReference type="PROSITE" id="PS51068"/>
    </source>
</evidence>
<dbReference type="RefSeq" id="WP_315900497.1">
    <property type="nucleotide sequence ID" value="NZ_VIVN01000028.1"/>
</dbReference>
<dbReference type="GO" id="GO:0006284">
    <property type="term" value="P:base-excision repair"/>
    <property type="evidence" value="ECO:0007669"/>
    <property type="project" value="InterPro"/>
</dbReference>
<dbReference type="Proteomes" id="UP000319671">
    <property type="component" value="Unassembled WGS sequence"/>
</dbReference>
<evidence type="ECO:0000313" key="2">
    <source>
        <dbReference type="EMBL" id="TWD89161.1"/>
    </source>
</evidence>
<dbReference type="PROSITE" id="PS51068">
    <property type="entry name" value="FPG_CAT"/>
    <property type="match status" value="1"/>
</dbReference>
<protein>
    <submittedName>
        <fullName evidence="2">Formamidopyrimidine-DNA glycosylase-like protein</fullName>
    </submittedName>
</protein>
<dbReference type="GO" id="GO:0008270">
    <property type="term" value="F:zinc ion binding"/>
    <property type="evidence" value="ECO:0007669"/>
    <property type="project" value="InterPro"/>
</dbReference>
<evidence type="ECO:0000313" key="3">
    <source>
        <dbReference type="Proteomes" id="UP000319671"/>
    </source>
</evidence>